<evidence type="ECO:0000256" key="1">
    <source>
        <dbReference type="ARBA" id="ARBA00023015"/>
    </source>
</evidence>
<evidence type="ECO:0000256" key="3">
    <source>
        <dbReference type="ARBA" id="ARBA00023163"/>
    </source>
</evidence>
<dbReference type="RefSeq" id="WP_277534849.1">
    <property type="nucleotide sequence ID" value="NZ_JAPDIA010000007.1"/>
</dbReference>
<dbReference type="Pfam" id="PF00196">
    <property type="entry name" value="GerE"/>
    <property type="match status" value="1"/>
</dbReference>
<comment type="caution">
    <text evidence="5">The sequence shown here is derived from an EMBL/GenBank/DDBJ whole genome shotgun (WGS) entry which is preliminary data.</text>
</comment>
<dbReference type="AlphaFoldDB" id="A0A9X4KVJ2"/>
<evidence type="ECO:0000313" key="6">
    <source>
        <dbReference type="Proteomes" id="UP001153404"/>
    </source>
</evidence>
<dbReference type="GO" id="GO:0003677">
    <property type="term" value="F:DNA binding"/>
    <property type="evidence" value="ECO:0007669"/>
    <property type="project" value="UniProtKB-KW"/>
</dbReference>
<gene>
    <name evidence="5" type="ORF">OMP40_23135</name>
</gene>
<organism evidence="5 6">
    <name type="scientific">Cohnella rhizosphaerae</name>
    <dbReference type="NCBI Taxonomy" id="1457232"/>
    <lineage>
        <taxon>Bacteria</taxon>
        <taxon>Bacillati</taxon>
        <taxon>Bacillota</taxon>
        <taxon>Bacilli</taxon>
        <taxon>Bacillales</taxon>
        <taxon>Paenibacillaceae</taxon>
        <taxon>Cohnella</taxon>
    </lineage>
</organism>
<keyword evidence="3" id="KW-0804">Transcription</keyword>
<proteinExistence type="predicted"/>
<evidence type="ECO:0000259" key="4">
    <source>
        <dbReference type="PROSITE" id="PS50043"/>
    </source>
</evidence>
<dbReference type="CDD" id="cd06170">
    <property type="entry name" value="LuxR_C_like"/>
    <property type="match status" value="1"/>
</dbReference>
<dbReference type="PROSITE" id="PS50043">
    <property type="entry name" value="HTH_LUXR_2"/>
    <property type="match status" value="1"/>
</dbReference>
<dbReference type="EMBL" id="JAPDIA010000007">
    <property type="protein sequence ID" value="MDG0811939.1"/>
    <property type="molecule type" value="Genomic_DNA"/>
</dbReference>
<accession>A0A9X4KVJ2</accession>
<keyword evidence="2" id="KW-0238">DNA-binding</keyword>
<dbReference type="PANTHER" id="PTHR44688:SF16">
    <property type="entry name" value="DNA-BINDING TRANSCRIPTIONAL ACTIVATOR DEVR_DOSR"/>
    <property type="match status" value="1"/>
</dbReference>
<protein>
    <submittedName>
        <fullName evidence="5">LuxR C-terminal-related transcriptional regulator</fullName>
    </submittedName>
</protein>
<keyword evidence="1" id="KW-0805">Transcription regulation</keyword>
<dbReference type="GO" id="GO:0006355">
    <property type="term" value="P:regulation of DNA-templated transcription"/>
    <property type="evidence" value="ECO:0007669"/>
    <property type="project" value="InterPro"/>
</dbReference>
<name>A0A9X4KVJ2_9BACL</name>
<evidence type="ECO:0000256" key="2">
    <source>
        <dbReference type="ARBA" id="ARBA00023125"/>
    </source>
</evidence>
<reference evidence="5" key="1">
    <citation type="submission" date="2022-10" db="EMBL/GenBank/DDBJ databases">
        <title>Comparative genomic analysis of Cohnella hashimotonis sp. nov., isolated from the International Space Station.</title>
        <authorList>
            <person name="Simpson A."/>
            <person name="Venkateswaran K."/>
        </authorList>
    </citation>
    <scope>NUCLEOTIDE SEQUENCE</scope>
    <source>
        <strain evidence="5">DSM 28161</strain>
    </source>
</reference>
<dbReference type="InterPro" id="IPR036388">
    <property type="entry name" value="WH-like_DNA-bd_sf"/>
</dbReference>
<dbReference type="Gene3D" id="1.10.10.10">
    <property type="entry name" value="Winged helix-like DNA-binding domain superfamily/Winged helix DNA-binding domain"/>
    <property type="match status" value="1"/>
</dbReference>
<dbReference type="SMART" id="SM00421">
    <property type="entry name" value="HTH_LUXR"/>
    <property type="match status" value="1"/>
</dbReference>
<dbReference type="PRINTS" id="PR00038">
    <property type="entry name" value="HTHLUXR"/>
</dbReference>
<dbReference type="PANTHER" id="PTHR44688">
    <property type="entry name" value="DNA-BINDING TRANSCRIPTIONAL ACTIVATOR DEVR_DOSR"/>
    <property type="match status" value="1"/>
</dbReference>
<evidence type="ECO:0000313" key="5">
    <source>
        <dbReference type="EMBL" id="MDG0811939.1"/>
    </source>
</evidence>
<feature type="domain" description="HTH luxR-type" evidence="4">
    <location>
        <begin position="17"/>
        <end position="82"/>
    </location>
</feature>
<dbReference type="Proteomes" id="UP001153404">
    <property type="component" value="Unassembled WGS sequence"/>
</dbReference>
<dbReference type="SUPFAM" id="SSF46894">
    <property type="entry name" value="C-terminal effector domain of the bipartite response regulators"/>
    <property type="match status" value="1"/>
</dbReference>
<keyword evidence="6" id="KW-1185">Reference proteome</keyword>
<dbReference type="InterPro" id="IPR016032">
    <property type="entry name" value="Sig_transdc_resp-reg_C-effctor"/>
</dbReference>
<sequence>MREEFRRLKTLEREFEVKKVQDMITPAELQLLEMVDRGYSQSQIADKQFISIRTVKNHINHILRKLRAPGSKEAAKQVRELGLFKPKEEPGQPPDPRE</sequence>
<dbReference type="InterPro" id="IPR000792">
    <property type="entry name" value="Tscrpt_reg_LuxR_C"/>
</dbReference>